<dbReference type="SUPFAM" id="SSF53067">
    <property type="entry name" value="Actin-like ATPase domain"/>
    <property type="match status" value="2"/>
</dbReference>
<evidence type="ECO:0000256" key="2">
    <source>
        <dbReference type="ARBA" id="ARBA00022629"/>
    </source>
</evidence>
<evidence type="ECO:0000256" key="5">
    <source>
        <dbReference type="ARBA" id="ARBA00048885"/>
    </source>
</evidence>
<evidence type="ECO:0000313" key="10">
    <source>
        <dbReference type="EMBL" id="RUP49143.1"/>
    </source>
</evidence>
<comment type="catalytic activity">
    <reaction evidence="5 6">
        <text>D-xylulose + ATP = D-xylulose 5-phosphate + ADP + H(+)</text>
        <dbReference type="Rhea" id="RHEA:10964"/>
        <dbReference type="ChEBI" id="CHEBI:15378"/>
        <dbReference type="ChEBI" id="CHEBI:17140"/>
        <dbReference type="ChEBI" id="CHEBI:30616"/>
        <dbReference type="ChEBI" id="CHEBI:57737"/>
        <dbReference type="ChEBI" id="CHEBI:456216"/>
        <dbReference type="EC" id="2.7.1.17"/>
    </reaction>
</comment>
<dbReference type="GO" id="GO:0042732">
    <property type="term" value="P:D-xylose metabolic process"/>
    <property type="evidence" value="ECO:0007669"/>
    <property type="project" value="UniProtKB-UniRule"/>
</dbReference>
<reference evidence="10 11" key="1">
    <citation type="journal article" date="2018" name="New Phytol.">
        <title>Phylogenomics of Endogonaceae and evolution of mycorrhizas within Mucoromycota.</title>
        <authorList>
            <person name="Chang Y."/>
            <person name="Desiro A."/>
            <person name="Na H."/>
            <person name="Sandor L."/>
            <person name="Lipzen A."/>
            <person name="Clum A."/>
            <person name="Barry K."/>
            <person name="Grigoriev I.V."/>
            <person name="Martin F.M."/>
            <person name="Stajich J.E."/>
            <person name="Smith M.E."/>
            <person name="Bonito G."/>
            <person name="Spatafora J.W."/>
        </authorList>
    </citation>
    <scope>NUCLEOTIDE SEQUENCE [LARGE SCALE GENOMIC DNA]</scope>
    <source>
        <strain evidence="10 11">GMNB39</strain>
    </source>
</reference>
<keyword evidence="6" id="KW-0547">Nucleotide-binding</keyword>
<evidence type="ECO:0000256" key="1">
    <source>
        <dbReference type="ARBA" id="ARBA00009156"/>
    </source>
</evidence>
<accession>A0A433DE67</accession>
<evidence type="ECO:0000259" key="9">
    <source>
        <dbReference type="Pfam" id="PF02782"/>
    </source>
</evidence>
<proteinExistence type="inferred from homology"/>
<dbReference type="InterPro" id="IPR018484">
    <property type="entry name" value="FGGY_N"/>
</dbReference>
<dbReference type="Gene3D" id="3.30.420.40">
    <property type="match status" value="2"/>
</dbReference>
<evidence type="ECO:0000256" key="3">
    <source>
        <dbReference type="ARBA" id="ARBA00022679"/>
    </source>
</evidence>
<keyword evidence="11" id="KW-1185">Reference proteome</keyword>
<evidence type="ECO:0000256" key="7">
    <source>
        <dbReference type="SAM" id="MobiDB-lite"/>
    </source>
</evidence>
<evidence type="ECO:0000313" key="11">
    <source>
        <dbReference type="Proteomes" id="UP000268093"/>
    </source>
</evidence>
<keyword evidence="3 6" id="KW-0808">Transferase</keyword>
<feature type="domain" description="Carbohydrate kinase FGGY N-terminal" evidence="8">
    <location>
        <begin position="161"/>
        <end position="313"/>
    </location>
</feature>
<dbReference type="FunFam" id="3.30.420.40:FF:000118">
    <property type="entry name" value="Xylulose kinase 2"/>
    <property type="match status" value="1"/>
</dbReference>
<dbReference type="Proteomes" id="UP000268093">
    <property type="component" value="Unassembled WGS sequence"/>
</dbReference>
<dbReference type="PANTHER" id="PTHR10196:SF57">
    <property type="entry name" value="XYLULOSE KINASE"/>
    <property type="match status" value="1"/>
</dbReference>
<dbReference type="InterPro" id="IPR042024">
    <property type="entry name" value="D-XK_euk"/>
</dbReference>
<dbReference type="GO" id="GO:0005524">
    <property type="term" value="F:ATP binding"/>
    <property type="evidence" value="ECO:0007669"/>
    <property type="project" value="UniProtKB-UniRule"/>
</dbReference>
<dbReference type="EC" id="2.7.1.17" evidence="6"/>
<dbReference type="Pfam" id="PF02782">
    <property type="entry name" value="FGGY_C"/>
    <property type="match status" value="1"/>
</dbReference>
<dbReference type="OrthoDB" id="1728974at2759"/>
<feature type="compositionally biased region" description="Acidic residues" evidence="7">
    <location>
        <begin position="471"/>
        <end position="482"/>
    </location>
</feature>
<comment type="function">
    <text evidence="6">Highly specific D-xylulose kinase which participates in the catabolism of xylose. Xylose is a major component of hemicelluloses such as xylan. Most fungi utilize D-xylose via three enzymatic reactions, xylose reductase (XR), xylitol dehydrogenase (XDH), and xylulokinase, to form xylulose 5-phosphate, which enters pentose phosphate pathway.</text>
</comment>
<feature type="region of interest" description="Disordered" evidence="7">
    <location>
        <begin position="467"/>
        <end position="497"/>
    </location>
</feature>
<evidence type="ECO:0000256" key="4">
    <source>
        <dbReference type="ARBA" id="ARBA00022777"/>
    </source>
</evidence>
<dbReference type="GO" id="GO:0004856">
    <property type="term" value="F:D-xylulokinase activity"/>
    <property type="evidence" value="ECO:0007669"/>
    <property type="project" value="UniProtKB-UniRule"/>
</dbReference>
<dbReference type="GO" id="GO:0005997">
    <property type="term" value="P:xylulose metabolic process"/>
    <property type="evidence" value="ECO:0007669"/>
    <property type="project" value="TreeGrafter"/>
</dbReference>
<dbReference type="Pfam" id="PF00370">
    <property type="entry name" value="FGGY_N"/>
    <property type="match status" value="1"/>
</dbReference>
<dbReference type="AlphaFoldDB" id="A0A433DE67"/>
<dbReference type="InterPro" id="IPR043129">
    <property type="entry name" value="ATPase_NBD"/>
</dbReference>
<dbReference type="InterPro" id="IPR018485">
    <property type="entry name" value="FGGY_C"/>
</dbReference>
<dbReference type="GO" id="GO:0005829">
    <property type="term" value="C:cytosol"/>
    <property type="evidence" value="ECO:0007669"/>
    <property type="project" value="TreeGrafter"/>
</dbReference>
<comment type="caution">
    <text evidence="10">The sequence shown here is derived from an EMBL/GenBank/DDBJ whole genome shotgun (WGS) entry which is preliminary data.</text>
</comment>
<evidence type="ECO:0000256" key="6">
    <source>
        <dbReference type="RuleBase" id="RU367058"/>
    </source>
</evidence>
<name>A0A433DE67_9FUNG</name>
<comment type="similarity">
    <text evidence="1 6">Belongs to the FGGY kinase family.</text>
</comment>
<organism evidence="10 11">
    <name type="scientific">Jimgerdemannia flammicorona</name>
    <dbReference type="NCBI Taxonomy" id="994334"/>
    <lineage>
        <taxon>Eukaryota</taxon>
        <taxon>Fungi</taxon>
        <taxon>Fungi incertae sedis</taxon>
        <taxon>Mucoromycota</taxon>
        <taxon>Mucoromycotina</taxon>
        <taxon>Endogonomycetes</taxon>
        <taxon>Endogonales</taxon>
        <taxon>Endogonaceae</taxon>
        <taxon>Jimgerdemannia</taxon>
    </lineage>
</organism>
<feature type="domain" description="Carbohydrate kinase FGGY C-terminal" evidence="9">
    <location>
        <begin position="323"/>
        <end position="550"/>
    </location>
</feature>
<protein>
    <recommendedName>
        <fullName evidence="6">Xylulose kinase</fullName>
        <ecNumber evidence="6">2.7.1.17</ecNumber>
    </recommendedName>
</protein>
<gene>
    <name evidence="10" type="ORF">BC936DRAFT_143183</name>
</gene>
<keyword evidence="2 6" id="KW-0859">Xylose metabolism</keyword>
<dbReference type="PANTHER" id="PTHR10196">
    <property type="entry name" value="SUGAR KINASE"/>
    <property type="match status" value="1"/>
</dbReference>
<sequence length="611" mass="67476">MTLPFLHGVAQRSPTSAFVIYSLFPTLARPDDVYLGLDLSTQQLKCTVINNQHHIVLEDAVNFDKDLPEFATRNGAIEEDGDVVTVPTLMWVKALDMLIEKMRKDYGFNFGRVRGIAGAGQQHGSVYWARGASDLLSSLNPSQPLHTQLGEATFAIPRSPIWQDASTTEQCRALEEVVGGPQKLADLTGSRAYERFTGNQIAKIHQHSPMAYASTERISLVSSFLATLFLGRYAPIDTADGSGMNLMNVRTRRWEPELLKQCGGPELRDKLGEEPVEGGTVVGKIDEYWIKKWGFKEDCIIAPFTGDNPATLVSMNLLPGDCVVSLGTSDTVLLYLPPNARATIDSHLLAHPTDPHANMGMLCYKNGSLVRKHVRNEYAASNWIRFNELLRSVPPGGAEEGDPRCRRYGFYYLQQEIVPFARGVHRFEGGEEVEEFSGAKHGIAAHNVRALIESQFMSMKVRTSRMLGDGDGNDVDAEDAAEEERRDRDGDRLDDDYDHPSKLRRVLAAGGASRNPALLQALADVLDLPVHVQSETNSAGLGAALLARYAVVREKGEAATFKDMMDQTRKDKKGTGDDHLLVGRPDPVKVAVYEGMVDEFVRLEKIVVARQ</sequence>
<evidence type="ECO:0000259" key="8">
    <source>
        <dbReference type="Pfam" id="PF00370"/>
    </source>
</evidence>
<keyword evidence="4 6" id="KW-0418">Kinase</keyword>
<keyword evidence="6" id="KW-0067">ATP-binding</keyword>
<keyword evidence="6" id="KW-0119">Carbohydrate metabolism</keyword>
<dbReference type="EMBL" id="RBNI01002570">
    <property type="protein sequence ID" value="RUP49143.1"/>
    <property type="molecule type" value="Genomic_DNA"/>
</dbReference>
<dbReference type="CDD" id="cd07776">
    <property type="entry name" value="ASKHA_NBD_FGGY_SpXK-like"/>
    <property type="match status" value="1"/>
</dbReference>